<evidence type="ECO:0000256" key="4">
    <source>
        <dbReference type="ARBA" id="ARBA00022670"/>
    </source>
</evidence>
<evidence type="ECO:0000256" key="3">
    <source>
        <dbReference type="ARBA" id="ARBA00022438"/>
    </source>
</evidence>
<protein>
    <recommendedName>
        <fullName evidence="10">M18 family aminopeptidase</fullName>
        <ecNumber evidence="10">3.4.11.-</ecNumber>
    </recommendedName>
</protein>
<dbReference type="SUPFAM" id="SSF101821">
    <property type="entry name" value="Aminopeptidase/glucanase lid domain"/>
    <property type="match status" value="1"/>
</dbReference>
<evidence type="ECO:0000256" key="6">
    <source>
        <dbReference type="ARBA" id="ARBA00022801"/>
    </source>
</evidence>
<dbReference type="Proteomes" id="UP000033457">
    <property type="component" value="Chromosome"/>
</dbReference>
<proteinExistence type="inferred from homology"/>
<reference evidence="12 14" key="1">
    <citation type="journal article" date="2015" name="Genome Announc.">
        <title>Complete Genome Sequence of Corynebacterium kutscheri DSM 20755, a Corynebacterial Type Strain with Remarkably Low G+C Content of Chromosomal DNA.</title>
        <authorList>
            <person name="Ruckert C."/>
            <person name="Albersmeier A."/>
            <person name="Winkler A."/>
            <person name="Tauch A."/>
        </authorList>
    </citation>
    <scope>NUCLEOTIDE SEQUENCE [LARGE SCALE GENOMIC DNA]</scope>
    <source>
        <strain evidence="12 14">DSM 20755</strain>
    </source>
</reference>
<dbReference type="InterPro" id="IPR001948">
    <property type="entry name" value="Peptidase_M18"/>
</dbReference>
<dbReference type="KEGG" id="cku:UL82_05210"/>
<feature type="region of interest" description="Disordered" evidence="11">
    <location>
        <begin position="1"/>
        <end position="26"/>
    </location>
</feature>
<dbReference type="GO" id="GO:0006508">
    <property type="term" value="P:proteolysis"/>
    <property type="evidence" value="ECO:0007669"/>
    <property type="project" value="UniProtKB-KW"/>
</dbReference>
<evidence type="ECO:0000313" key="14">
    <source>
        <dbReference type="Proteomes" id="UP000033457"/>
    </source>
</evidence>
<reference evidence="13 15" key="2">
    <citation type="submission" date="2018-12" db="EMBL/GenBank/DDBJ databases">
        <authorList>
            <consortium name="Pathogen Informatics"/>
        </authorList>
    </citation>
    <scope>NUCLEOTIDE SEQUENCE [LARGE SCALE GENOMIC DNA]</scope>
    <source>
        <strain evidence="13 15">NCTC949</strain>
    </source>
</reference>
<dbReference type="PRINTS" id="PR00932">
    <property type="entry name" value="AMINO1PTASE"/>
</dbReference>
<dbReference type="HOGENOM" id="CLU_019532_2_0_11"/>
<organism evidence="12 14">
    <name type="scientific">Corynebacterium kutscheri</name>
    <dbReference type="NCBI Taxonomy" id="35755"/>
    <lineage>
        <taxon>Bacteria</taxon>
        <taxon>Bacillati</taxon>
        <taxon>Actinomycetota</taxon>
        <taxon>Actinomycetes</taxon>
        <taxon>Mycobacteriales</taxon>
        <taxon>Corynebacteriaceae</taxon>
        <taxon>Corynebacterium</taxon>
    </lineage>
</organism>
<evidence type="ECO:0000313" key="13">
    <source>
        <dbReference type="EMBL" id="VEH08494.1"/>
    </source>
</evidence>
<evidence type="ECO:0000256" key="9">
    <source>
        <dbReference type="RuleBase" id="RU004386"/>
    </source>
</evidence>
<keyword evidence="7 9" id="KW-0862">Zinc</keyword>
<comment type="similarity">
    <text evidence="2 9">Belongs to the peptidase M18 family.</text>
</comment>
<dbReference type="EC" id="3.4.11.-" evidence="10"/>
<accession>A0A0F6R1S7</accession>
<evidence type="ECO:0000256" key="2">
    <source>
        <dbReference type="ARBA" id="ARBA00008290"/>
    </source>
</evidence>
<dbReference type="EMBL" id="CP011312">
    <property type="protein sequence ID" value="AKE41218.1"/>
    <property type="molecule type" value="Genomic_DNA"/>
</dbReference>
<dbReference type="GO" id="GO:0004177">
    <property type="term" value="F:aminopeptidase activity"/>
    <property type="evidence" value="ECO:0007669"/>
    <property type="project" value="UniProtKB-KW"/>
</dbReference>
<keyword evidence="6 9" id="KW-0378">Hydrolase</keyword>
<evidence type="ECO:0000313" key="15">
    <source>
        <dbReference type="Proteomes" id="UP000271380"/>
    </source>
</evidence>
<dbReference type="AlphaFoldDB" id="A0A0F6R1S7"/>
<keyword evidence="5 9" id="KW-0479">Metal-binding</keyword>
<dbReference type="EMBL" id="LR134377">
    <property type="protein sequence ID" value="VEH08494.1"/>
    <property type="molecule type" value="Genomic_DNA"/>
</dbReference>
<dbReference type="Proteomes" id="UP000271380">
    <property type="component" value="Chromosome"/>
</dbReference>
<keyword evidence="8 9" id="KW-0482">Metalloprotease</keyword>
<dbReference type="GO" id="GO:0008270">
    <property type="term" value="F:zinc ion binding"/>
    <property type="evidence" value="ECO:0007669"/>
    <property type="project" value="InterPro"/>
</dbReference>
<dbReference type="PANTHER" id="PTHR28570:SF3">
    <property type="entry name" value="ASPARTYL AMINOPEPTIDASE"/>
    <property type="match status" value="1"/>
</dbReference>
<evidence type="ECO:0000256" key="10">
    <source>
        <dbReference type="RuleBase" id="RU004387"/>
    </source>
</evidence>
<evidence type="ECO:0000256" key="7">
    <source>
        <dbReference type="ARBA" id="ARBA00022833"/>
    </source>
</evidence>
<dbReference type="OrthoDB" id="5288740at2"/>
<dbReference type="SUPFAM" id="SSF53187">
    <property type="entry name" value="Zn-dependent exopeptidases"/>
    <property type="match status" value="1"/>
</dbReference>
<dbReference type="GO" id="GO:0008237">
    <property type="term" value="F:metallopeptidase activity"/>
    <property type="evidence" value="ECO:0007669"/>
    <property type="project" value="UniProtKB-KW"/>
</dbReference>
<dbReference type="Gene3D" id="3.40.630.10">
    <property type="entry name" value="Zn peptidases"/>
    <property type="match status" value="1"/>
</dbReference>
<dbReference type="InterPro" id="IPR023358">
    <property type="entry name" value="Peptidase_M18_dom2"/>
</dbReference>
<evidence type="ECO:0000256" key="5">
    <source>
        <dbReference type="ARBA" id="ARBA00022723"/>
    </source>
</evidence>
<gene>
    <name evidence="12" type="primary">apeB</name>
    <name evidence="13" type="synonym">pepC2</name>
    <name evidence="13" type="ORF">NCTC949_01608</name>
    <name evidence="12" type="ORF">UL82_05210</name>
</gene>
<dbReference type="RefSeq" id="WP_052735890.1">
    <property type="nucleotide sequence ID" value="NZ_CP011312.1"/>
</dbReference>
<keyword evidence="4 9" id="KW-0645">Protease</keyword>
<dbReference type="Gene3D" id="2.30.250.10">
    <property type="entry name" value="Aminopeptidase i, Domain 2"/>
    <property type="match status" value="1"/>
</dbReference>
<evidence type="ECO:0000256" key="11">
    <source>
        <dbReference type="SAM" id="MobiDB-lite"/>
    </source>
</evidence>
<evidence type="ECO:0000256" key="8">
    <source>
        <dbReference type="ARBA" id="ARBA00023049"/>
    </source>
</evidence>
<evidence type="ECO:0000256" key="1">
    <source>
        <dbReference type="ARBA" id="ARBA00001947"/>
    </source>
</evidence>
<keyword evidence="14" id="KW-1185">Reference proteome</keyword>
<evidence type="ECO:0000313" key="12">
    <source>
        <dbReference type="EMBL" id="AKE41218.1"/>
    </source>
</evidence>
<dbReference type="GO" id="GO:0005737">
    <property type="term" value="C:cytoplasm"/>
    <property type="evidence" value="ECO:0007669"/>
    <property type="project" value="UniProtKB-ARBA"/>
</dbReference>
<name>A0A0F6R1S7_9CORY</name>
<dbReference type="PANTHER" id="PTHR28570">
    <property type="entry name" value="ASPARTYL AMINOPEPTIDASE"/>
    <property type="match status" value="1"/>
</dbReference>
<keyword evidence="3 9" id="KW-0031">Aminopeptidase</keyword>
<dbReference type="NCBIfam" id="NF002759">
    <property type="entry name" value="PRK02813.1"/>
    <property type="match status" value="1"/>
</dbReference>
<sequence>MKETPPTVIAPQAHIGADSENASQSERREANAYDFINFVASSPSSFHAAESAAELLEAAGFIRRKETDPWQATPGGHFIVRGGALMAWFVPATASPESGFRIIGAHNDSPGFKLKHNASFTTAGWQQAAVEVYGGPILHTWFDRELVLAGKIGLNDGTTRLVTTPPILRIPTLAIHLDREANTSLSLKRQLHTQPIYAVGDERTHILEIVAASADIEFPSIISHDLITVDAQPGEIFGADSTLLASGRLDNLSSVYPGVQALISATQDSLIDNHASNDILVLALFDHEEIGSTSTTGAAGPILQDVLERTAFALGATPDDLHRMYARSSCISADAAHSIHPNYTERHDAHNYPLLGQGPVLKINANQRYASNTETESLWIRMCRNAGITSQVFVGNNDMPCGSTIGPITATRLGIPTVDVGIPLLSMHSARELASTVDLEQLMRVLHAYLIG</sequence>
<dbReference type="Pfam" id="PF02127">
    <property type="entry name" value="Peptidase_M18"/>
    <property type="match status" value="1"/>
</dbReference>
<comment type="cofactor">
    <cofactor evidence="1 10">
        <name>Zn(2+)</name>
        <dbReference type="ChEBI" id="CHEBI:29105"/>
    </cofactor>
</comment>
<dbReference type="CDD" id="cd05658">
    <property type="entry name" value="M18_DAP"/>
    <property type="match status" value="1"/>
</dbReference>
<dbReference type="STRING" id="35755.UL82_05210"/>